<dbReference type="AlphaFoldDB" id="A0A7I8VAR9"/>
<feature type="region of interest" description="Disordered" evidence="1">
    <location>
        <begin position="1"/>
        <end position="55"/>
    </location>
</feature>
<evidence type="ECO:0000313" key="2">
    <source>
        <dbReference type="EMBL" id="CAD5112792.1"/>
    </source>
</evidence>
<evidence type="ECO:0000256" key="1">
    <source>
        <dbReference type="SAM" id="MobiDB-lite"/>
    </source>
</evidence>
<feature type="compositionally biased region" description="Basic and acidic residues" evidence="1">
    <location>
        <begin position="9"/>
        <end position="25"/>
    </location>
</feature>
<organism evidence="2 3">
    <name type="scientific">Dimorphilus gyrociliatus</name>
    <dbReference type="NCBI Taxonomy" id="2664684"/>
    <lineage>
        <taxon>Eukaryota</taxon>
        <taxon>Metazoa</taxon>
        <taxon>Spiralia</taxon>
        <taxon>Lophotrochozoa</taxon>
        <taxon>Annelida</taxon>
        <taxon>Polychaeta</taxon>
        <taxon>Polychaeta incertae sedis</taxon>
        <taxon>Dinophilidae</taxon>
        <taxon>Dimorphilus</taxon>
    </lineage>
</organism>
<reference evidence="2 3" key="1">
    <citation type="submission" date="2020-08" db="EMBL/GenBank/DDBJ databases">
        <authorList>
            <person name="Hejnol A."/>
        </authorList>
    </citation>
    <scope>NUCLEOTIDE SEQUENCE [LARGE SCALE GENOMIC DNA]</scope>
</reference>
<comment type="caution">
    <text evidence="2">The sequence shown here is derived from an EMBL/GenBank/DDBJ whole genome shotgun (WGS) entry which is preliminary data.</text>
</comment>
<accession>A0A7I8VAR9</accession>
<proteinExistence type="predicted"/>
<dbReference type="EMBL" id="CAJFCJ010000003">
    <property type="protein sequence ID" value="CAD5112792.1"/>
    <property type="molecule type" value="Genomic_DNA"/>
</dbReference>
<feature type="region of interest" description="Disordered" evidence="1">
    <location>
        <begin position="117"/>
        <end position="163"/>
    </location>
</feature>
<name>A0A7I8VAR9_9ANNE</name>
<protein>
    <submittedName>
        <fullName evidence="2">DgyrCDS2004</fullName>
    </submittedName>
</protein>
<sequence length="197" mass="21294">MSMPVPEEPISRSTEDLLLPHRPERVSSANPLLGENKGLDKSQLALPGSRAQSRDSLFCGARVTQVTKFPWQRDIGVQCELLKADPPKIPPPPPSPRQIRSLATHRKSISKTLSLDLKSPGTTVAHTAPAGTFHSTSELSIPVPISRHRPSPSLGAIDDPTGSDLEVAALFENGQTQEPNEDEVNLATLHRTAKKCP</sequence>
<gene>
    <name evidence="2" type="ORF">DGYR_LOCUS1872</name>
</gene>
<evidence type="ECO:0000313" key="3">
    <source>
        <dbReference type="Proteomes" id="UP000549394"/>
    </source>
</evidence>
<dbReference type="Proteomes" id="UP000549394">
    <property type="component" value="Unassembled WGS sequence"/>
</dbReference>
<keyword evidence="3" id="KW-1185">Reference proteome</keyword>